<dbReference type="Pfam" id="PF00857">
    <property type="entry name" value="Isochorismatase"/>
    <property type="match status" value="1"/>
</dbReference>
<evidence type="ECO:0000256" key="2">
    <source>
        <dbReference type="ARBA" id="ARBA00022642"/>
    </source>
</evidence>
<gene>
    <name evidence="9" type="ORF">C7B47_12915</name>
</gene>
<dbReference type="EMBL" id="PXYX01000035">
    <property type="protein sequence ID" value="PSR25133.1"/>
    <property type="molecule type" value="Genomic_DNA"/>
</dbReference>
<evidence type="ECO:0000256" key="3">
    <source>
        <dbReference type="ARBA" id="ARBA00022723"/>
    </source>
</evidence>
<dbReference type="GO" id="GO:0019363">
    <property type="term" value="P:pyridine nucleotide biosynthetic process"/>
    <property type="evidence" value="ECO:0007669"/>
    <property type="project" value="UniProtKB-KW"/>
</dbReference>
<organism evidence="9 10">
    <name type="scientific">Sulfobacillus thermosulfidooxidans</name>
    <dbReference type="NCBI Taxonomy" id="28034"/>
    <lineage>
        <taxon>Bacteria</taxon>
        <taxon>Bacillati</taxon>
        <taxon>Bacillota</taxon>
        <taxon>Clostridia</taxon>
        <taxon>Eubacteriales</taxon>
        <taxon>Clostridiales Family XVII. Incertae Sedis</taxon>
        <taxon>Sulfobacillus</taxon>
    </lineage>
</organism>
<proteinExistence type="inferred from homology"/>
<accession>A0A2T2WSG0</accession>
<dbReference type="GO" id="GO:0046872">
    <property type="term" value="F:metal ion binding"/>
    <property type="evidence" value="ECO:0007669"/>
    <property type="project" value="UniProtKB-KW"/>
</dbReference>
<dbReference type="InterPro" id="IPR052347">
    <property type="entry name" value="Isochorismatase_Nicotinamidase"/>
</dbReference>
<name>A0A2T2WSG0_SULTH</name>
<comment type="similarity">
    <text evidence="1">Belongs to the isochorismatase family.</text>
</comment>
<dbReference type="Gene3D" id="3.40.50.850">
    <property type="entry name" value="Isochorismatase-like"/>
    <property type="match status" value="1"/>
</dbReference>
<dbReference type="AlphaFoldDB" id="A0A2T2WSG0"/>
<comment type="caution">
    <text evidence="9">The sequence shown here is derived from an EMBL/GenBank/DDBJ whole genome shotgun (WGS) entry which is preliminary data.</text>
</comment>
<keyword evidence="3" id="KW-0479">Metal-binding</keyword>
<dbReference type="PANTHER" id="PTHR11080:SF2">
    <property type="entry name" value="LD05707P"/>
    <property type="match status" value="1"/>
</dbReference>
<comment type="pathway">
    <text evidence="5">Cofactor biosynthesis; nicotinate biosynthesis; nicotinate from nicotinamide: step 1/1.</text>
</comment>
<dbReference type="InterPro" id="IPR036380">
    <property type="entry name" value="Isochorismatase-like_sf"/>
</dbReference>
<reference evidence="9 10" key="1">
    <citation type="journal article" date="2014" name="BMC Genomics">
        <title>Comparison of environmental and isolate Sulfobacillus genomes reveals diverse carbon, sulfur, nitrogen, and hydrogen metabolisms.</title>
        <authorList>
            <person name="Justice N.B."/>
            <person name="Norman A."/>
            <person name="Brown C.T."/>
            <person name="Singh A."/>
            <person name="Thomas B.C."/>
            <person name="Banfield J.F."/>
        </authorList>
    </citation>
    <scope>NUCLEOTIDE SEQUENCE [LARGE SCALE GENOMIC DNA]</scope>
    <source>
        <strain evidence="9">AMDSBA5</strain>
    </source>
</reference>
<evidence type="ECO:0000259" key="8">
    <source>
        <dbReference type="Pfam" id="PF00857"/>
    </source>
</evidence>
<dbReference type="PANTHER" id="PTHR11080">
    <property type="entry name" value="PYRAZINAMIDASE/NICOTINAMIDASE"/>
    <property type="match status" value="1"/>
</dbReference>
<evidence type="ECO:0000313" key="9">
    <source>
        <dbReference type="EMBL" id="PSR25133.1"/>
    </source>
</evidence>
<dbReference type="SUPFAM" id="SSF52499">
    <property type="entry name" value="Isochorismatase-like hydrolases"/>
    <property type="match status" value="1"/>
</dbReference>
<dbReference type="Proteomes" id="UP000242705">
    <property type="component" value="Unassembled WGS sequence"/>
</dbReference>
<dbReference type="GO" id="GO:0008936">
    <property type="term" value="F:nicotinamidase activity"/>
    <property type="evidence" value="ECO:0007669"/>
    <property type="project" value="UniProtKB-EC"/>
</dbReference>
<sequence length="202" mass="22458">MEDLSQSALIVVDFQNDFCPGGALAVPEGDHIYPVVQDLIDRFEEAGRPIIFTRDFHPQNHISFVSQGGPWPPHCVQNSLGFEFYPRLRIPQNAAHFYKGYLENVDAYSGFEGRLVEAGRITETTLESWLKAHNVKTVFIVGLATDYCVRATTLDALHAQFQTIVVTNGIKGVNVQPGDTDKAIHDMQEAGAVFLEWPVKNG</sequence>
<keyword evidence="4" id="KW-0378">Hydrolase</keyword>
<feature type="domain" description="Isochorismatase-like" evidence="8">
    <location>
        <begin position="7"/>
        <end position="196"/>
    </location>
</feature>
<evidence type="ECO:0000256" key="7">
    <source>
        <dbReference type="ARBA" id="ARBA00043224"/>
    </source>
</evidence>
<dbReference type="InterPro" id="IPR000868">
    <property type="entry name" value="Isochorismatase-like_dom"/>
</dbReference>
<protein>
    <recommendedName>
        <fullName evidence="6">nicotinamidase</fullName>
        <ecNumber evidence="6">3.5.1.19</ecNumber>
    </recommendedName>
    <alternativeName>
        <fullName evidence="7">Nicotinamide deamidase</fullName>
    </alternativeName>
</protein>
<evidence type="ECO:0000256" key="4">
    <source>
        <dbReference type="ARBA" id="ARBA00022801"/>
    </source>
</evidence>
<evidence type="ECO:0000256" key="6">
    <source>
        <dbReference type="ARBA" id="ARBA00039017"/>
    </source>
</evidence>
<dbReference type="CDD" id="cd01011">
    <property type="entry name" value="nicotinamidase"/>
    <property type="match status" value="1"/>
</dbReference>
<evidence type="ECO:0000256" key="5">
    <source>
        <dbReference type="ARBA" id="ARBA00037900"/>
    </source>
</evidence>
<keyword evidence="2" id="KW-0662">Pyridine nucleotide biosynthesis</keyword>
<evidence type="ECO:0000313" key="10">
    <source>
        <dbReference type="Proteomes" id="UP000242705"/>
    </source>
</evidence>
<dbReference type="NCBIfam" id="NF008623">
    <property type="entry name" value="PRK11609.1"/>
    <property type="match status" value="1"/>
</dbReference>
<evidence type="ECO:0000256" key="1">
    <source>
        <dbReference type="ARBA" id="ARBA00006336"/>
    </source>
</evidence>
<dbReference type="EC" id="3.5.1.19" evidence="6"/>